<comment type="similarity">
    <text evidence="1 7 8">Belongs to the ferrochelatase family.</text>
</comment>
<reference evidence="9 10" key="1">
    <citation type="submission" date="2019-03" db="EMBL/GenBank/DDBJ databases">
        <title>Genomic Encyclopedia of Type Strains, Phase IV (KMG-IV): sequencing the most valuable type-strain genomes for metagenomic binning, comparative biology and taxonomic classification.</title>
        <authorList>
            <person name="Goeker M."/>
        </authorList>
    </citation>
    <scope>NUCLEOTIDE SEQUENCE [LARGE SCALE GENOMIC DNA]</scope>
    <source>
        <strain evidence="9 10">DSM 103428</strain>
    </source>
</reference>
<evidence type="ECO:0000256" key="7">
    <source>
        <dbReference type="HAMAP-Rule" id="MF_00323"/>
    </source>
</evidence>
<evidence type="ECO:0000256" key="5">
    <source>
        <dbReference type="ARBA" id="ARBA00023244"/>
    </source>
</evidence>
<comment type="catalytic activity">
    <reaction evidence="6">
        <text>Fe-coproporphyrin III + 2 H(+) = coproporphyrin III + Fe(2+)</text>
        <dbReference type="Rhea" id="RHEA:49572"/>
        <dbReference type="ChEBI" id="CHEBI:15378"/>
        <dbReference type="ChEBI" id="CHEBI:29033"/>
        <dbReference type="ChEBI" id="CHEBI:68438"/>
        <dbReference type="ChEBI" id="CHEBI:131725"/>
        <dbReference type="EC" id="4.99.1.9"/>
    </reaction>
    <physiologicalReaction direction="right-to-left" evidence="6">
        <dbReference type="Rhea" id="RHEA:49574"/>
    </physiologicalReaction>
</comment>
<comment type="function">
    <text evidence="7">Catalyzes the ferrous insertion into protoporphyrin IX.</text>
</comment>
<feature type="binding site" evidence="7">
    <location>
        <position position="258"/>
    </location>
    <ligand>
        <name>Fe(2+)</name>
        <dbReference type="ChEBI" id="CHEBI:29033"/>
    </ligand>
</feature>
<dbReference type="GO" id="GO:0005737">
    <property type="term" value="C:cytoplasm"/>
    <property type="evidence" value="ECO:0007669"/>
    <property type="project" value="UniProtKB-SubCell"/>
</dbReference>
<dbReference type="EC" id="4.98.1.1" evidence="7"/>
<dbReference type="Proteomes" id="UP000295210">
    <property type="component" value="Unassembled WGS sequence"/>
</dbReference>
<evidence type="ECO:0000256" key="4">
    <source>
        <dbReference type="ARBA" id="ARBA00023239"/>
    </source>
</evidence>
<keyword evidence="7" id="KW-0479">Metal-binding</keyword>
<comment type="caution">
    <text evidence="9">The sequence shown here is derived from an EMBL/GenBank/DDBJ whole genome shotgun (WGS) entry which is preliminary data.</text>
</comment>
<keyword evidence="10" id="KW-1185">Reference proteome</keyword>
<evidence type="ECO:0000256" key="8">
    <source>
        <dbReference type="RuleBase" id="RU004185"/>
    </source>
</evidence>
<keyword evidence="2 7" id="KW-0408">Iron</keyword>
<dbReference type="UniPathway" id="UPA00252">
    <property type="reaction ID" value="UER00325"/>
</dbReference>
<dbReference type="InterPro" id="IPR033659">
    <property type="entry name" value="Ferrochelatase_N"/>
</dbReference>
<evidence type="ECO:0000313" key="10">
    <source>
        <dbReference type="Proteomes" id="UP000295210"/>
    </source>
</evidence>
<evidence type="ECO:0000256" key="3">
    <source>
        <dbReference type="ARBA" id="ARBA00023133"/>
    </source>
</evidence>
<dbReference type="CDD" id="cd03411">
    <property type="entry name" value="Ferrochelatase_N"/>
    <property type="match status" value="1"/>
</dbReference>
<dbReference type="GO" id="GO:0004325">
    <property type="term" value="F:ferrochelatase activity"/>
    <property type="evidence" value="ECO:0007669"/>
    <property type="project" value="UniProtKB-UniRule"/>
</dbReference>
<dbReference type="Pfam" id="PF00762">
    <property type="entry name" value="Ferrochelatase"/>
    <property type="match status" value="1"/>
</dbReference>
<comment type="pathway">
    <text evidence="7">Porphyrin-containing compound metabolism; protoheme biosynthesis; protoheme from protoporphyrin-IX: step 1/1.</text>
</comment>
<dbReference type="SUPFAM" id="SSF53800">
    <property type="entry name" value="Chelatase"/>
    <property type="match status" value="1"/>
</dbReference>
<dbReference type="PANTHER" id="PTHR11108">
    <property type="entry name" value="FERROCHELATASE"/>
    <property type="match status" value="1"/>
</dbReference>
<dbReference type="GO" id="GO:0006783">
    <property type="term" value="P:heme biosynthetic process"/>
    <property type="evidence" value="ECO:0007669"/>
    <property type="project" value="UniProtKB-UniRule"/>
</dbReference>
<dbReference type="PANTHER" id="PTHR11108:SF1">
    <property type="entry name" value="FERROCHELATASE, MITOCHONDRIAL"/>
    <property type="match status" value="1"/>
</dbReference>
<evidence type="ECO:0000256" key="2">
    <source>
        <dbReference type="ARBA" id="ARBA00023004"/>
    </source>
</evidence>
<sequence>MAKSGVILLAHGTPDALDEIPEYLRNVTSGRPMPESVIEEIRHRYSLIGQSPLTGLTMEQGRLLAEKLDLPVYVGMRNWKPYIVDTVRQMRADGVTDAVAVCLAPQNSRTSVGLYRRAVFAEAGDAIKIDFVEGWADHPLLADAFADRLKAAFTREQAQMPVLFTAHSVPCRTIQTQPAVEGKAAPAPDPYPLDAKQTAALVAERFPGLRWFFAFQSQGMSGGPWIGPSVEDTLKALREEGHEAVMIQPIGFLCDHVEILYDIDIGFREFGEKIGLRVTRPESLNSSPLLTEALAELARGGLARLQA</sequence>
<name>A0A4R1L680_9BACT</name>
<accession>A0A4R1L680</accession>
<evidence type="ECO:0000313" key="9">
    <source>
        <dbReference type="EMBL" id="TCK73655.1"/>
    </source>
</evidence>
<comment type="catalytic activity">
    <reaction evidence="7">
        <text>heme b + 2 H(+) = protoporphyrin IX + Fe(2+)</text>
        <dbReference type="Rhea" id="RHEA:22584"/>
        <dbReference type="ChEBI" id="CHEBI:15378"/>
        <dbReference type="ChEBI" id="CHEBI:29033"/>
        <dbReference type="ChEBI" id="CHEBI:57306"/>
        <dbReference type="ChEBI" id="CHEBI:60344"/>
        <dbReference type="EC" id="4.98.1.1"/>
    </reaction>
</comment>
<keyword evidence="3 7" id="KW-0350">Heme biosynthesis</keyword>
<dbReference type="NCBIfam" id="TIGR00109">
    <property type="entry name" value="hemH"/>
    <property type="match status" value="1"/>
</dbReference>
<keyword evidence="4 7" id="KW-0456">Lyase</keyword>
<dbReference type="InterPro" id="IPR001015">
    <property type="entry name" value="Ferrochelatase"/>
</dbReference>
<keyword evidence="7" id="KW-0963">Cytoplasm</keyword>
<organism evidence="9 10">
    <name type="scientific">Acidipila rosea</name>
    <dbReference type="NCBI Taxonomy" id="768535"/>
    <lineage>
        <taxon>Bacteria</taxon>
        <taxon>Pseudomonadati</taxon>
        <taxon>Acidobacteriota</taxon>
        <taxon>Terriglobia</taxon>
        <taxon>Terriglobales</taxon>
        <taxon>Acidobacteriaceae</taxon>
        <taxon>Acidipila</taxon>
    </lineage>
</organism>
<evidence type="ECO:0000256" key="6">
    <source>
        <dbReference type="ARBA" id="ARBA00024536"/>
    </source>
</evidence>
<feature type="binding site" evidence="7">
    <location>
        <position position="167"/>
    </location>
    <ligand>
        <name>Fe(2+)</name>
        <dbReference type="ChEBI" id="CHEBI:29033"/>
    </ligand>
</feature>
<evidence type="ECO:0000256" key="1">
    <source>
        <dbReference type="ARBA" id="ARBA00007718"/>
    </source>
</evidence>
<keyword evidence="5 7" id="KW-0627">Porphyrin biosynthesis</keyword>
<dbReference type="GO" id="GO:0046872">
    <property type="term" value="F:metal ion binding"/>
    <property type="evidence" value="ECO:0007669"/>
    <property type="project" value="UniProtKB-KW"/>
</dbReference>
<dbReference type="AlphaFoldDB" id="A0A4R1L680"/>
<dbReference type="HAMAP" id="MF_00323">
    <property type="entry name" value="Ferrochelatase"/>
    <property type="match status" value="1"/>
</dbReference>
<proteinExistence type="inferred from homology"/>
<dbReference type="InterPro" id="IPR033644">
    <property type="entry name" value="Ferrochelatase_C"/>
</dbReference>
<dbReference type="RefSeq" id="WP_341539127.1">
    <property type="nucleotide sequence ID" value="NZ_SMGK01000002.1"/>
</dbReference>
<comment type="subcellular location">
    <subcellularLocation>
        <location evidence="7">Cytoplasm</location>
    </subcellularLocation>
</comment>
<dbReference type="CDD" id="cd00419">
    <property type="entry name" value="Ferrochelatase_C"/>
    <property type="match status" value="1"/>
</dbReference>
<dbReference type="Gene3D" id="3.40.50.1400">
    <property type="match status" value="2"/>
</dbReference>
<dbReference type="EMBL" id="SMGK01000002">
    <property type="protein sequence ID" value="TCK73655.1"/>
    <property type="molecule type" value="Genomic_DNA"/>
</dbReference>
<gene>
    <name evidence="7" type="primary">hemH</name>
    <name evidence="9" type="ORF">C7378_1268</name>
</gene>
<protein>
    <recommendedName>
        <fullName evidence="7">Ferrochelatase</fullName>
        <ecNumber evidence="7">4.98.1.1</ecNumber>
    </recommendedName>
    <alternativeName>
        <fullName evidence="7">Heme synthase</fullName>
    </alternativeName>
    <alternativeName>
        <fullName evidence="7">Protoheme ferro-lyase</fullName>
    </alternativeName>
</protein>